<dbReference type="Pfam" id="PF01728">
    <property type="entry name" value="FtsJ"/>
    <property type="match status" value="1"/>
</dbReference>
<gene>
    <name evidence="5" type="ORF">CK556_01830</name>
</gene>
<dbReference type="Pfam" id="PF01479">
    <property type="entry name" value="S4"/>
    <property type="match status" value="1"/>
</dbReference>
<dbReference type="STRING" id="1336232.GCA_000518825_00324"/>
<evidence type="ECO:0000256" key="3">
    <source>
        <dbReference type="PROSITE-ProRule" id="PRU00182"/>
    </source>
</evidence>
<keyword evidence="1 3" id="KW-0694">RNA-binding</keyword>
<dbReference type="EMBL" id="CP023173">
    <property type="protein sequence ID" value="ASZ09094.1"/>
    <property type="molecule type" value="Genomic_DNA"/>
</dbReference>
<dbReference type="RefSeq" id="WP_027875353.1">
    <property type="nucleotide sequence ID" value="NZ_CP023173.1"/>
</dbReference>
<evidence type="ECO:0000256" key="2">
    <source>
        <dbReference type="ARBA" id="ARBA00029460"/>
    </source>
</evidence>
<proteinExistence type="inferred from homology"/>
<keyword evidence="5" id="KW-0808">Transferase</keyword>
<keyword evidence="5" id="KW-0489">Methyltransferase</keyword>
<dbReference type="InterPro" id="IPR036986">
    <property type="entry name" value="S4_RNA-bd_sf"/>
</dbReference>
<comment type="similarity">
    <text evidence="2">Belongs to the TlyA family.</text>
</comment>
<dbReference type="InterPro" id="IPR029063">
    <property type="entry name" value="SAM-dependent_MTases_sf"/>
</dbReference>
<evidence type="ECO:0000259" key="4">
    <source>
        <dbReference type="SMART" id="SM00363"/>
    </source>
</evidence>
<accession>A0A249SN50</accession>
<dbReference type="SUPFAM" id="SSF55174">
    <property type="entry name" value="Alpha-L RNA-binding motif"/>
    <property type="match status" value="1"/>
</dbReference>
<sequence length="267" mass="30492">MKKRIDEILVEKQLVSTRSKAKEHIVNRKEIYVNNILITKAGYMVSEADLIEIRLNQSTFVSRAGLKLEKAVKEWKINLDNKVCLDIGASTGGFTEVCLRNNAIFVYAVDVGTDQLDLKLKNNTQVKDMQKFNFRSAKKEDFEKEIEFFCCDVSFISLDKILPVLSNLIKPEVNGVVLIKPEFEAGVKLNNNGKVNSKSTHLKVIQDFINYAKSSGFSVDKLGYSPILGNKKQNIEYLAFLTKKMETKNWKIEELNKVINQAWKYLV</sequence>
<dbReference type="InterPro" id="IPR002942">
    <property type="entry name" value="S4_RNA-bd"/>
</dbReference>
<dbReference type="Proteomes" id="UP000232229">
    <property type="component" value="Chromosome"/>
</dbReference>
<dbReference type="PANTHER" id="PTHR32319:SF0">
    <property type="entry name" value="BACTERIAL HEMOLYSIN-LIKE PROTEIN"/>
    <property type="match status" value="1"/>
</dbReference>
<dbReference type="AlphaFoldDB" id="A0A249SN50"/>
<dbReference type="GO" id="GO:0032259">
    <property type="term" value="P:methylation"/>
    <property type="evidence" value="ECO:0007669"/>
    <property type="project" value="UniProtKB-KW"/>
</dbReference>
<reference evidence="5 6" key="1">
    <citation type="submission" date="2017-08" db="EMBL/GenBank/DDBJ databases">
        <title>Complete Genome Sequence of Mesoplasma chauliocola.</title>
        <authorList>
            <person name="Knight T.F.Jr."/>
            <person name="Citino T."/>
        </authorList>
    </citation>
    <scope>NUCLEOTIDE SEQUENCE [LARGE SCALE GENOMIC DNA]</scope>
    <source>
        <strain evidence="5 6">CHPA-2</strain>
    </source>
</reference>
<protein>
    <submittedName>
        <fullName evidence="5">TlyA family rRNA (Cytidine-2'-O)-methyltransferase</fullName>
    </submittedName>
</protein>
<dbReference type="Gene3D" id="3.40.50.150">
    <property type="entry name" value="Vaccinia Virus protein VP39"/>
    <property type="match status" value="1"/>
</dbReference>
<feature type="domain" description="RNA-binding S4" evidence="4">
    <location>
        <begin position="3"/>
        <end position="66"/>
    </location>
</feature>
<dbReference type="Gene3D" id="3.10.290.10">
    <property type="entry name" value="RNA-binding S4 domain"/>
    <property type="match status" value="1"/>
</dbReference>
<dbReference type="InterPro" id="IPR002877">
    <property type="entry name" value="RNA_MeTrfase_FtsJ_dom"/>
</dbReference>
<dbReference type="PROSITE" id="PS50889">
    <property type="entry name" value="S4"/>
    <property type="match status" value="1"/>
</dbReference>
<evidence type="ECO:0000313" key="5">
    <source>
        <dbReference type="EMBL" id="ASZ09094.1"/>
    </source>
</evidence>
<dbReference type="InterPro" id="IPR004538">
    <property type="entry name" value="Hemolysin_A/TlyA"/>
</dbReference>
<name>A0A249SN50_9MOLU</name>
<dbReference type="CDD" id="cd00165">
    <property type="entry name" value="S4"/>
    <property type="match status" value="1"/>
</dbReference>
<dbReference type="NCBIfam" id="TIGR00478">
    <property type="entry name" value="tly"/>
    <property type="match status" value="1"/>
</dbReference>
<evidence type="ECO:0000256" key="1">
    <source>
        <dbReference type="ARBA" id="ARBA00022884"/>
    </source>
</evidence>
<dbReference type="GO" id="GO:0003723">
    <property type="term" value="F:RNA binding"/>
    <property type="evidence" value="ECO:0007669"/>
    <property type="project" value="UniProtKB-KW"/>
</dbReference>
<dbReference type="CDD" id="cd02440">
    <property type="entry name" value="AdoMet_MTases"/>
    <property type="match status" value="1"/>
</dbReference>
<dbReference type="GO" id="GO:0008168">
    <property type="term" value="F:methyltransferase activity"/>
    <property type="evidence" value="ECO:0007669"/>
    <property type="project" value="UniProtKB-KW"/>
</dbReference>
<dbReference type="InterPro" id="IPR047048">
    <property type="entry name" value="TlyA"/>
</dbReference>
<dbReference type="PIRSF" id="PIRSF005578">
    <property type="entry name" value="TlyA"/>
    <property type="match status" value="1"/>
</dbReference>
<dbReference type="PANTHER" id="PTHR32319">
    <property type="entry name" value="BACTERIAL HEMOLYSIN-LIKE PROTEIN"/>
    <property type="match status" value="1"/>
</dbReference>
<dbReference type="KEGG" id="mchc:CK556_01830"/>
<dbReference type="SMART" id="SM00363">
    <property type="entry name" value="S4"/>
    <property type="match status" value="1"/>
</dbReference>
<keyword evidence="6" id="KW-1185">Reference proteome</keyword>
<dbReference type="SUPFAM" id="SSF53335">
    <property type="entry name" value="S-adenosyl-L-methionine-dependent methyltransferases"/>
    <property type="match status" value="1"/>
</dbReference>
<evidence type="ECO:0000313" key="6">
    <source>
        <dbReference type="Proteomes" id="UP000232229"/>
    </source>
</evidence>
<organism evidence="5 6">
    <name type="scientific">Mesoplasma chauliocola</name>
    <dbReference type="NCBI Taxonomy" id="216427"/>
    <lineage>
        <taxon>Bacteria</taxon>
        <taxon>Bacillati</taxon>
        <taxon>Mycoplasmatota</taxon>
        <taxon>Mollicutes</taxon>
        <taxon>Entomoplasmatales</taxon>
        <taxon>Entomoplasmataceae</taxon>
        <taxon>Mesoplasma</taxon>
    </lineage>
</organism>